<dbReference type="InterPro" id="IPR006015">
    <property type="entry name" value="Universal_stress_UspA"/>
</dbReference>
<evidence type="ECO:0000313" key="3">
    <source>
        <dbReference type="EMBL" id="MBR7827879.1"/>
    </source>
</evidence>
<sequence length="188" mass="20016">MESKIVGRVVVGVDGSLGSLEALRFAAAQARLLAAVLVPVLAWRSPGGALAGRRASSAHYNSVLREFAEGDLRRAFEEGLGGPPTDLPVQPWVIMGEPGPVLVQTANRQHDLLIVGAGRRGTIRHALHAGTARYCLAHATCPVIAVPPSPLHAALRSWRSRRQQINHVLDASARPGPLPLPPRSAKDR</sequence>
<dbReference type="SUPFAM" id="SSF52402">
    <property type="entry name" value="Adenine nucleotide alpha hydrolases-like"/>
    <property type="match status" value="1"/>
</dbReference>
<comment type="caution">
    <text evidence="3">The sequence shown here is derived from an EMBL/GenBank/DDBJ whole genome shotgun (WGS) entry which is preliminary data.</text>
</comment>
<comment type="similarity">
    <text evidence="1">Belongs to the universal stress protein A family.</text>
</comment>
<proteinExistence type="inferred from homology"/>
<organism evidence="3 4">
    <name type="scientific">Actinospica acidithermotolerans</name>
    <dbReference type="NCBI Taxonomy" id="2828514"/>
    <lineage>
        <taxon>Bacteria</taxon>
        <taxon>Bacillati</taxon>
        <taxon>Actinomycetota</taxon>
        <taxon>Actinomycetes</taxon>
        <taxon>Catenulisporales</taxon>
        <taxon>Actinospicaceae</taxon>
        <taxon>Actinospica</taxon>
    </lineage>
</organism>
<accession>A0A941II26</accession>
<dbReference type="AlphaFoldDB" id="A0A941II26"/>
<dbReference type="PANTHER" id="PTHR46553">
    <property type="entry name" value="ADENINE NUCLEOTIDE ALPHA HYDROLASES-LIKE SUPERFAMILY PROTEIN"/>
    <property type="match status" value="1"/>
</dbReference>
<dbReference type="PANTHER" id="PTHR46553:SF3">
    <property type="entry name" value="ADENINE NUCLEOTIDE ALPHA HYDROLASES-LIKE SUPERFAMILY PROTEIN"/>
    <property type="match status" value="1"/>
</dbReference>
<dbReference type="InterPro" id="IPR006016">
    <property type="entry name" value="UspA"/>
</dbReference>
<evidence type="ECO:0000259" key="2">
    <source>
        <dbReference type="Pfam" id="PF00582"/>
    </source>
</evidence>
<evidence type="ECO:0000313" key="4">
    <source>
        <dbReference type="Proteomes" id="UP000676325"/>
    </source>
</evidence>
<evidence type="ECO:0000256" key="1">
    <source>
        <dbReference type="ARBA" id="ARBA00008791"/>
    </source>
</evidence>
<dbReference type="Pfam" id="PF00582">
    <property type="entry name" value="Usp"/>
    <property type="match status" value="1"/>
</dbReference>
<dbReference type="Gene3D" id="3.40.50.620">
    <property type="entry name" value="HUPs"/>
    <property type="match status" value="1"/>
</dbReference>
<gene>
    <name evidence="3" type="ORF">KDK95_16290</name>
</gene>
<dbReference type="PRINTS" id="PR01438">
    <property type="entry name" value="UNVRSLSTRESS"/>
</dbReference>
<name>A0A941II26_9ACTN</name>
<keyword evidence="4" id="KW-1185">Reference proteome</keyword>
<dbReference type="EMBL" id="JAGSOH010000043">
    <property type="protein sequence ID" value="MBR7827879.1"/>
    <property type="molecule type" value="Genomic_DNA"/>
</dbReference>
<dbReference type="RefSeq" id="WP_212519021.1">
    <property type="nucleotide sequence ID" value="NZ_JAGSOH010000043.1"/>
</dbReference>
<protein>
    <submittedName>
        <fullName evidence="3">Universal stress protein</fullName>
    </submittedName>
</protein>
<reference evidence="3" key="1">
    <citation type="submission" date="2021-04" db="EMBL/GenBank/DDBJ databases">
        <title>Genome based classification of Actinospica acidithermotolerans sp. nov., an actinobacterium isolated from an Indonesian hot spring.</title>
        <authorList>
            <person name="Kusuma A.B."/>
            <person name="Putra K.E."/>
            <person name="Nafisah S."/>
            <person name="Loh J."/>
            <person name="Nouioui I."/>
            <person name="Goodfellow M."/>
        </authorList>
    </citation>
    <scope>NUCLEOTIDE SEQUENCE</scope>
    <source>
        <strain evidence="3">MGRD01-02</strain>
    </source>
</reference>
<feature type="domain" description="UspA" evidence="2">
    <location>
        <begin position="8"/>
        <end position="147"/>
    </location>
</feature>
<dbReference type="Proteomes" id="UP000676325">
    <property type="component" value="Unassembled WGS sequence"/>
</dbReference>
<dbReference type="InterPro" id="IPR014729">
    <property type="entry name" value="Rossmann-like_a/b/a_fold"/>
</dbReference>